<evidence type="ECO:0000313" key="3">
    <source>
        <dbReference type="Proteomes" id="UP000308199"/>
    </source>
</evidence>
<sequence length="95" mass="10634">MIRKRLTRWLSQDLMALENEYEYEDEDEDGRLQGRRRGCDKSPLLGDRCVIGKSLRAAGLTRRRGDGDDIFANAEADARPAEKAPTSERPGPSVG</sequence>
<dbReference type="AlphaFoldDB" id="A0A4S4LJI1"/>
<dbReference type="Proteomes" id="UP000308199">
    <property type="component" value="Unassembled WGS sequence"/>
</dbReference>
<protein>
    <submittedName>
        <fullName evidence="2">Uncharacterized protein</fullName>
    </submittedName>
</protein>
<keyword evidence="3" id="KW-1185">Reference proteome</keyword>
<feature type="region of interest" description="Disordered" evidence="1">
    <location>
        <begin position="62"/>
        <end position="95"/>
    </location>
</feature>
<gene>
    <name evidence="2" type="ORF">EW145_g575</name>
</gene>
<accession>A0A4S4LJI1</accession>
<name>A0A4S4LJI1_9AGAM</name>
<feature type="compositionally biased region" description="Basic and acidic residues" evidence="1">
    <location>
        <begin position="76"/>
        <end position="86"/>
    </location>
</feature>
<reference evidence="2 3" key="1">
    <citation type="submission" date="2019-02" db="EMBL/GenBank/DDBJ databases">
        <title>Genome sequencing of the rare red list fungi Phellinidium pouzarii.</title>
        <authorList>
            <person name="Buettner E."/>
            <person name="Kellner H."/>
        </authorList>
    </citation>
    <scope>NUCLEOTIDE SEQUENCE [LARGE SCALE GENOMIC DNA]</scope>
    <source>
        <strain evidence="2 3">DSM 108285</strain>
    </source>
</reference>
<evidence type="ECO:0000256" key="1">
    <source>
        <dbReference type="SAM" id="MobiDB-lite"/>
    </source>
</evidence>
<evidence type="ECO:0000313" key="2">
    <source>
        <dbReference type="EMBL" id="THH11528.1"/>
    </source>
</evidence>
<organism evidence="2 3">
    <name type="scientific">Phellinidium pouzarii</name>
    <dbReference type="NCBI Taxonomy" id="167371"/>
    <lineage>
        <taxon>Eukaryota</taxon>
        <taxon>Fungi</taxon>
        <taxon>Dikarya</taxon>
        <taxon>Basidiomycota</taxon>
        <taxon>Agaricomycotina</taxon>
        <taxon>Agaricomycetes</taxon>
        <taxon>Hymenochaetales</taxon>
        <taxon>Hymenochaetaceae</taxon>
        <taxon>Phellinidium</taxon>
    </lineage>
</organism>
<proteinExistence type="predicted"/>
<dbReference type="EMBL" id="SGPK01000012">
    <property type="protein sequence ID" value="THH11528.1"/>
    <property type="molecule type" value="Genomic_DNA"/>
</dbReference>
<comment type="caution">
    <text evidence="2">The sequence shown here is derived from an EMBL/GenBank/DDBJ whole genome shotgun (WGS) entry which is preliminary data.</text>
</comment>